<accession>A0AAD6XME7</accession>
<evidence type="ECO:0000256" key="1">
    <source>
        <dbReference type="SAM" id="SignalP"/>
    </source>
</evidence>
<name>A0AAD6XME7_9AGAR</name>
<dbReference type="EMBL" id="JARJCN010000056">
    <property type="protein sequence ID" value="KAJ7080167.1"/>
    <property type="molecule type" value="Genomic_DNA"/>
</dbReference>
<feature type="chain" id="PRO_5041924067" evidence="1">
    <location>
        <begin position="18"/>
        <end position="111"/>
    </location>
</feature>
<keyword evidence="3" id="KW-1185">Reference proteome</keyword>
<proteinExistence type="predicted"/>
<organism evidence="2 3">
    <name type="scientific">Mycena belliarum</name>
    <dbReference type="NCBI Taxonomy" id="1033014"/>
    <lineage>
        <taxon>Eukaryota</taxon>
        <taxon>Fungi</taxon>
        <taxon>Dikarya</taxon>
        <taxon>Basidiomycota</taxon>
        <taxon>Agaricomycotina</taxon>
        <taxon>Agaricomycetes</taxon>
        <taxon>Agaricomycetidae</taxon>
        <taxon>Agaricales</taxon>
        <taxon>Marasmiineae</taxon>
        <taxon>Mycenaceae</taxon>
        <taxon>Mycena</taxon>
    </lineage>
</organism>
<feature type="signal peptide" evidence="1">
    <location>
        <begin position="1"/>
        <end position="17"/>
    </location>
</feature>
<protein>
    <submittedName>
        <fullName evidence="2">Uncharacterized protein</fullName>
    </submittedName>
</protein>
<keyword evidence="1" id="KW-0732">Signal</keyword>
<comment type="caution">
    <text evidence="2">The sequence shown here is derived from an EMBL/GenBank/DDBJ whole genome shotgun (WGS) entry which is preliminary data.</text>
</comment>
<dbReference type="Proteomes" id="UP001222325">
    <property type="component" value="Unassembled WGS sequence"/>
</dbReference>
<evidence type="ECO:0000313" key="2">
    <source>
        <dbReference type="EMBL" id="KAJ7080167.1"/>
    </source>
</evidence>
<reference evidence="2" key="1">
    <citation type="submission" date="2023-03" db="EMBL/GenBank/DDBJ databases">
        <title>Massive genome expansion in bonnet fungi (Mycena s.s.) driven by repeated elements and novel gene families across ecological guilds.</title>
        <authorList>
            <consortium name="Lawrence Berkeley National Laboratory"/>
            <person name="Harder C.B."/>
            <person name="Miyauchi S."/>
            <person name="Viragh M."/>
            <person name="Kuo A."/>
            <person name="Thoen E."/>
            <person name="Andreopoulos B."/>
            <person name="Lu D."/>
            <person name="Skrede I."/>
            <person name="Drula E."/>
            <person name="Henrissat B."/>
            <person name="Morin E."/>
            <person name="Kohler A."/>
            <person name="Barry K."/>
            <person name="LaButti K."/>
            <person name="Morin E."/>
            <person name="Salamov A."/>
            <person name="Lipzen A."/>
            <person name="Mereny Z."/>
            <person name="Hegedus B."/>
            <person name="Baldrian P."/>
            <person name="Stursova M."/>
            <person name="Weitz H."/>
            <person name="Taylor A."/>
            <person name="Grigoriev I.V."/>
            <person name="Nagy L.G."/>
            <person name="Martin F."/>
            <person name="Kauserud H."/>
        </authorList>
    </citation>
    <scope>NUCLEOTIDE SEQUENCE</scope>
    <source>
        <strain evidence="2">CBHHK173m</strain>
    </source>
</reference>
<dbReference type="AlphaFoldDB" id="A0AAD6XME7"/>
<gene>
    <name evidence="2" type="ORF">B0H15DRAFT_487461</name>
</gene>
<sequence>MRIHSCLAAIALPLVTALKLRPPTNPHSDQTTDIMWTVEPNDPPTWNLFLMNISQAFDLHAIVGEFVDPAPEKITFKFPVLRPADDYVLYAVNASNWDMVLASSGRFTIFA</sequence>
<evidence type="ECO:0000313" key="3">
    <source>
        <dbReference type="Proteomes" id="UP001222325"/>
    </source>
</evidence>